<protein>
    <recommendedName>
        <fullName evidence="1">glutathione transferase</fullName>
        <ecNumber evidence="1">2.5.1.18</ecNumber>
    </recommendedName>
</protein>
<evidence type="ECO:0000256" key="1">
    <source>
        <dbReference type="ARBA" id="ARBA00012452"/>
    </source>
</evidence>
<evidence type="ECO:0000259" key="5">
    <source>
        <dbReference type="PROSITE" id="PS50405"/>
    </source>
</evidence>
<dbReference type="InterPro" id="IPR004046">
    <property type="entry name" value="GST_C"/>
</dbReference>
<dbReference type="FunFam" id="3.40.30.10:FF:000123">
    <property type="entry name" value="Glutathione transferase o1"/>
    <property type="match status" value="1"/>
</dbReference>
<dbReference type="PANTHER" id="PTHR43968:SF6">
    <property type="entry name" value="GLUTATHIONE S-TRANSFERASE OMEGA"/>
    <property type="match status" value="1"/>
</dbReference>
<accession>A0AAW5VPR5</accession>
<evidence type="ECO:0000313" key="7">
    <source>
        <dbReference type="Proteomes" id="UP001208540"/>
    </source>
</evidence>
<dbReference type="Pfam" id="PF13409">
    <property type="entry name" value="GST_N_2"/>
    <property type="match status" value="1"/>
</dbReference>
<dbReference type="Proteomes" id="UP001208540">
    <property type="component" value="Unassembled WGS sequence"/>
</dbReference>
<dbReference type="Gene3D" id="1.20.1050.10">
    <property type="match status" value="1"/>
</dbReference>
<dbReference type="SFLD" id="SFLDG01152">
    <property type="entry name" value="Main.3:_Omega-_and_Tau-like"/>
    <property type="match status" value="1"/>
</dbReference>
<dbReference type="PROSITE" id="PS50405">
    <property type="entry name" value="GST_CTER"/>
    <property type="match status" value="1"/>
</dbReference>
<dbReference type="InterPro" id="IPR004045">
    <property type="entry name" value="Glutathione_S-Trfase_N"/>
</dbReference>
<comment type="caution">
    <text evidence="6">The sequence shown here is derived from an EMBL/GenBank/DDBJ whole genome shotgun (WGS) entry which is preliminary data.</text>
</comment>
<dbReference type="SFLD" id="SFLDG00358">
    <property type="entry name" value="Main_(cytGST)"/>
    <property type="match status" value="1"/>
</dbReference>
<dbReference type="PANTHER" id="PTHR43968">
    <property type="match status" value="1"/>
</dbReference>
<evidence type="ECO:0000259" key="4">
    <source>
        <dbReference type="PROSITE" id="PS50404"/>
    </source>
</evidence>
<dbReference type="SUPFAM" id="SSF52833">
    <property type="entry name" value="Thioredoxin-like"/>
    <property type="match status" value="1"/>
</dbReference>
<evidence type="ECO:0000256" key="2">
    <source>
        <dbReference type="ARBA" id="ARBA00022679"/>
    </source>
</evidence>
<dbReference type="GO" id="GO:0004364">
    <property type="term" value="F:glutathione transferase activity"/>
    <property type="evidence" value="ECO:0007669"/>
    <property type="project" value="UniProtKB-EC"/>
</dbReference>
<organism evidence="6 7">
    <name type="scientific">Leptospira soteropolitanensis</name>
    <dbReference type="NCBI Taxonomy" id="2950025"/>
    <lineage>
        <taxon>Bacteria</taxon>
        <taxon>Pseudomonadati</taxon>
        <taxon>Spirochaetota</taxon>
        <taxon>Spirochaetia</taxon>
        <taxon>Leptospirales</taxon>
        <taxon>Leptospiraceae</taxon>
        <taxon>Leptospira</taxon>
    </lineage>
</organism>
<feature type="domain" description="GST C-terminal" evidence="5">
    <location>
        <begin position="86"/>
        <end position="210"/>
    </location>
</feature>
<keyword evidence="2" id="KW-0808">Transferase</keyword>
<dbReference type="InterPro" id="IPR050983">
    <property type="entry name" value="GST_Omega/HSP26"/>
</dbReference>
<dbReference type="Pfam" id="PF00043">
    <property type="entry name" value="GST_C"/>
    <property type="match status" value="1"/>
</dbReference>
<dbReference type="InterPro" id="IPR036249">
    <property type="entry name" value="Thioredoxin-like_sf"/>
</dbReference>
<dbReference type="EC" id="2.5.1.18" evidence="1"/>
<dbReference type="SFLD" id="SFLDS00019">
    <property type="entry name" value="Glutathione_Transferase_(cytos"/>
    <property type="match status" value="1"/>
</dbReference>
<comment type="catalytic activity">
    <reaction evidence="3">
        <text>RX + glutathione = an S-substituted glutathione + a halide anion + H(+)</text>
        <dbReference type="Rhea" id="RHEA:16437"/>
        <dbReference type="ChEBI" id="CHEBI:15378"/>
        <dbReference type="ChEBI" id="CHEBI:16042"/>
        <dbReference type="ChEBI" id="CHEBI:17792"/>
        <dbReference type="ChEBI" id="CHEBI:57925"/>
        <dbReference type="ChEBI" id="CHEBI:90779"/>
        <dbReference type="EC" id="2.5.1.18"/>
    </reaction>
</comment>
<dbReference type="SUPFAM" id="SSF47616">
    <property type="entry name" value="GST C-terminal domain-like"/>
    <property type="match status" value="1"/>
</dbReference>
<dbReference type="AlphaFoldDB" id="A0AAW5VPR5"/>
<proteinExistence type="predicted"/>
<evidence type="ECO:0000256" key="3">
    <source>
        <dbReference type="ARBA" id="ARBA00047960"/>
    </source>
</evidence>
<dbReference type="InterPro" id="IPR040079">
    <property type="entry name" value="Glutathione_S-Trfase"/>
</dbReference>
<dbReference type="InterPro" id="IPR045073">
    <property type="entry name" value="Omega/Tau-like"/>
</dbReference>
<evidence type="ECO:0000313" key="6">
    <source>
        <dbReference type="EMBL" id="MCW7530852.1"/>
    </source>
</evidence>
<dbReference type="GO" id="GO:0005737">
    <property type="term" value="C:cytoplasm"/>
    <property type="evidence" value="ECO:0007669"/>
    <property type="project" value="TreeGrafter"/>
</dbReference>
<dbReference type="InterPro" id="IPR036282">
    <property type="entry name" value="Glutathione-S-Trfase_C_sf"/>
</dbReference>
<reference evidence="6" key="1">
    <citation type="submission" date="2022-06" db="EMBL/GenBank/DDBJ databases">
        <title>Leptospira isolates from biofilms formed at urban environments.</title>
        <authorList>
            <person name="Ribeiro P.S."/>
            <person name="Sousa T."/>
            <person name="Carvalho N."/>
            <person name="Aburjaile F."/>
            <person name="Neves F."/>
            <person name="Oliveira D."/>
            <person name="Blanco L."/>
            <person name="Lima J."/>
            <person name="Costa F."/>
            <person name="Brenig B."/>
            <person name="Soares S."/>
            <person name="Ramos R."/>
            <person name="Goes-Neto A."/>
            <person name="Matiuzzi M."/>
            <person name="Azevedo V."/>
            <person name="Ristow P."/>
        </authorList>
    </citation>
    <scope>NUCLEOTIDE SEQUENCE</scope>
    <source>
        <strain evidence="6">VSF20</strain>
    </source>
</reference>
<dbReference type="PROSITE" id="PS50404">
    <property type="entry name" value="GST_NTER"/>
    <property type="match status" value="1"/>
</dbReference>
<dbReference type="Gene3D" id="3.40.30.10">
    <property type="entry name" value="Glutaredoxin"/>
    <property type="match status" value="1"/>
</dbReference>
<gene>
    <name evidence="6" type="ORF">ND862_11555</name>
</gene>
<name>A0AAW5VPR5_9LEPT</name>
<sequence length="225" mass="25957">MNMTKPVLVSFKLCPYVQRSVINLLEKKVDYDIKYIDLANKPDWFLKISPFGKVPVLQVGEDVIFESAVINEYLDEVYPPALHPKDPIQKAKHRSWTEFASALLVDQYGWTMAKEKSDSDKKKEELLSKFKILEAALPSPSDSNYFFSGSQMHLVDTAFAPFFMRLQFLADHKPELYLLKDFPKIKKWSETLLSLPSVKNSVLPEVPKEYLEFIKAHHSWMGGIL</sequence>
<dbReference type="InterPro" id="IPR010987">
    <property type="entry name" value="Glutathione-S-Trfase_C-like"/>
</dbReference>
<feature type="domain" description="GST N-terminal" evidence="4">
    <location>
        <begin position="4"/>
        <end position="82"/>
    </location>
</feature>
<dbReference type="EMBL" id="JAMQPL010000004">
    <property type="protein sequence ID" value="MCW7530852.1"/>
    <property type="molecule type" value="Genomic_DNA"/>
</dbReference>